<evidence type="ECO:0000259" key="5">
    <source>
        <dbReference type="Pfam" id="PF00056"/>
    </source>
</evidence>
<comment type="similarity">
    <text evidence="1">Belongs to the LDH/MDH superfamily. LDH family.</text>
</comment>
<evidence type="ECO:0000256" key="1">
    <source>
        <dbReference type="ARBA" id="ARBA00006054"/>
    </source>
</evidence>
<evidence type="ECO:0000256" key="3">
    <source>
        <dbReference type="ARBA" id="ARBA00023027"/>
    </source>
</evidence>
<dbReference type="Pfam" id="PF00056">
    <property type="entry name" value="Ldh_1_N"/>
    <property type="match status" value="1"/>
</dbReference>
<dbReference type="Pfam" id="PF02866">
    <property type="entry name" value="Ldh_1_C"/>
    <property type="match status" value="1"/>
</dbReference>
<dbReference type="EC" id="1.1.1.37" evidence="7"/>
<dbReference type="GO" id="GO:0030060">
    <property type="term" value="F:L-malate dehydrogenase (NAD+) activity"/>
    <property type="evidence" value="ECO:0007669"/>
    <property type="project" value="UniProtKB-EC"/>
</dbReference>
<dbReference type="PIRSF" id="PIRSF000102">
    <property type="entry name" value="Lac_mal_DH"/>
    <property type="match status" value="1"/>
</dbReference>
<comment type="caution">
    <text evidence="7">The sequence shown here is derived from an EMBL/GenBank/DDBJ whole genome shotgun (WGS) entry which is preliminary data.</text>
</comment>
<dbReference type="SUPFAM" id="SSF51735">
    <property type="entry name" value="NAD(P)-binding Rossmann-fold domains"/>
    <property type="match status" value="1"/>
</dbReference>
<name>A0ABU1HVJ4_9MICO</name>
<sequence>MSEWKPRRIAILGASGLTGSGLAHQLAQADISDEVVLFDLKRNVLEAHAIDMREAQLVTEHASTVISLGDLDDVSATGTVDLVVVAASLPEVPGGTRAAFLDGNLGVLRALIPAISTLAGDRGLVMMLTNPADVLATCLSELSSIAPGRIFGYCLNDSVRFAAAVGRELGVSGTEVEALVFGEHGDGQVPLYSRLRVSGQTFTPTGDQRARIDADVKGWFARWSELKPGRSSGWTTPVGARETIERLAAGIPVPVALWTGEVESLNDAHITMLGIAGEHSVGVFEVEIDTEEANAVARSVASIRAQVDEVLKMCDE</sequence>
<dbReference type="InterPro" id="IPR001236">
    <property type="entry name" value="Lactate/malate_DH_N"/>
</dbReference>
<dbReference type="RefSeq" id="WP_309693928.1">
    <property type="nucleotide sequence ID" value="NZ_JAVIZQ010000001.1"/>
</dbReference>
<dbReference type="InterPro" id="IPR022383">
    <property type="entry name" value="Lactate/malate_DH_C"/>
</dbReference>
<gene>
    <name evidence="7" type="ORF">QE375_003627</name>
</gene>
<evidence type="ECO:0000256" key="4">
    <source>
        <dbReference type="RuleBase" id="RU003369"/>
    </source>
</evidence>
<dbReference type="Gene3D" id="3.40.50.720">
    <property type="entry name" value="NAD(P)-binding Rossmann-like Domain"/>
    <property type="match status" value="1"/>
</dbReference>
<dbReference type="EMBL" id="JAVIZQ010000001">
    <property type="protein sequence ID" value="MDR6144073.1"/>
    <property type="molecule type" value="Genomic_DNA"/>
</dbReference>
<dbReference type="PRINTS" id="PR00086">
    <property type="entry name" value="LLDHDRGNASE"/>
</dbReference>
<keyword evidence="8" id="KW-1185">Reference proteome</keyword>
<dbReference type="Gene3D" id="3.90.110.10">
    <property type="entry name" value="Lactate dehydrogenase/glycoside hydrolase, family 4, C-terminal"/>
    <property type="match status" value="1"/>
</dbReference>
<keyword evidence="3" id="KW-0520">NAD</keyword>
<evidence type="ECO:0000313" key="8">
    <source>
        <dbReference type="Proteomes" id="UP001249291"/>
    </source>
</evidence>
<reference evidence="7 8" key="1">
    <citation type="submission" date="2023-08" db="EMBL/GenBank/DDBJ databases">
        <title>Functional and genomic diversity of the sorghum phyllosphere microbiome.</title>
        <authorList>
            <person name="Shade A."/>
        </authorList>
    </citation>
    <scope>NUCLEOTIDE SEQUENCE [LARGE SCALE GENOMIC DNA]</scope>
    <source>
        <strain evidence="7 8">SORGH_AS_0445</strain>
    </source>
</reference>
<dbReference type="InterPro" id="IPR015955">
    <property type="entry name" value="Lactate_DH/Glyco_Ohase_4_C"/>
</dbReference>
<evidence type="ECO:0000313" key="7">
    <source>
        <dbReference type="EMBL" id="MDR6144073.1"/>
    </source>
</evidence>
<dbReference type="Proteomes" id="UP001249291">
    <property type="component" value="Unassembled WGS sequence"/>
</dbReference>
<dbReference type="InterPro" id="IPR001557">
    <property type="entry name" value="L-lactate/malate_DH"/>
</dbReference>
<proteinExistence type="inferred from homology"/>
<accession>A0ABU1HVJ4</accession>
<evidence type="ECO:0000256" key="2">
    <source>
        <dbReference type="ARBA" id="ARBA00023002"/>
    </source>
</evidence>
<evidence type="ECO:0000259" key="6">
    <source>
        <dbReference type="Pfam" id="PF02866"/>
    </source>
</evidence>
<dbReference type="PANTHER" id="PTHR43128">
    <property type="entry name" value="L-2-HYDROXYCARBOXYLATE DEHYDROGENASE (NAD(P)(+))"/>
    <property type="match status" value="1"/>
</dbReference>
<dbReference type="PANTHER" id="PTHR43128:SF16">
    <property type="entry name" value="L-LACTATE DEHYDROGENASE"/>
    <property type="match status" value="1"/>
</dbReference>
<dbReference type="InterPro" id="IPR036291">
    <property type="entry name" value="NAD(P)-bd_dom_sf"/>
</dbReference>
<protein>
    <submittedName>
        <fullName evidence="7">Malate dehydrogenase</fullName>
        <ecNumber evidence="7">1.1.1.37</ecNumber>
    </submittedName>
</protein>
<organism evidence="7 8">
    <name type="scientific">Microbacterium foliorum</name>
    <dbReference type="NCBI Taxonomy" id="104336"/>
    <lineage>
        <taxon>Bacteria</taxon>
        <taxon>Bacillati</taxon>
        <taxon>Actinomycetota</taxon>
        <taxon>Actinomycetes</taxon>
        <taxon>Micrococcales</taxon>
        <taxon>Microbacteriaceae</taxon>
        <taxon>Microbacterium</taxon>
    </lineage>
</organism>
<feature type="domain" description="Lactate/malate dehydrogenase N-terminal" evidence="5">
    <location>
        <begin position="8"/>
        <end position="152"/>
    </location>
</feature>
<keyword evidence="2 4" id="KW-0560">Oxidoreductase</keyword>
<feature type="domain" description="Lactate/malate dehydrogenase C-terminal" evidence="6">
    <location>
        <begin position="157"/>
        <end position="201"/>
    </location>
</feature>
<dbReference type="SUPFAM" id="SSF56327">
    <property type="entry name" value="LDH C-terminal domain-like"/>
    <property type="match status" value="1"/>
</dbReference>